<feature type="transmembrane region" description="Helical" evidence="8">
    <location>
        <begin position="353"/>
        <end position="371"/>
    </location>
</feature>
<feature type="transmembrane region" description="Helical" evidence="8">
    <location>
        <begin position="294"/>
        <end position="317"/>
    </location>
</feature>
<dbReference type="HOGENOM" id="CLU_021814_1_0_1"/>
<keyword evidence="11" id="KW-1185">Reference proteome</keyword>
<dbReference type="GO" id="GO:0005886">
    <property type="term" value="C:plasma membrane"/>
    <property type="evidence" value="ECO:0007669"/>
    <property type="project" value="UniProtKB-SubCell"/>
</dbReference>
<feature type="transmembrane region" description="Helical" evidence="8">
    <location>
        <begin position="547"/>
        <end position="574"/>
    </location>
</feature>
<evidence type="ECO:0000256" key="2">
    <source>
        <dbReference type="ARBA" id="ARBA00022475"/>
    </source>
</evidence>
<dbReference type="STRING" id="7217.B3MAA4"/>
<dbReference type="AlphaFoldDB" id="B3MAA4"/>
<evidence type="ECO:0000256" key="9">
    <source>
        <dbReference type="SAM" id="SignalP"/>
    </source>
</evidence>
<comment type="subcellular location">
    <subcellularLocation>
        <location evidence="1">Cell membrane</location>
        <topology evidence="1">Multi-pass membrane protein</topology>
    </subcellularLocation>
</comment>
<dbReference type="InterPro" id="IPR052192">
    <property type="entry name" value="Insect_Ionotropic_Sensory_Rcpt"/>
</dbReference>
<dbReference type="eggNOG" id="ENOG502T8SD">
    <property type="taxonomic scope" value="Eukaryota"/>
</dbReference>
<organism evidence="10 11">
    <name type="scientific">Drosophila ananassae</name>
    <name type="common">Fruit fly</name>
    <dbReference type="NCBI Taxonomy" id="7217"/>
    <lineage>
        <taxon>Eukaryota</taxon>
        <taxon>Metazoa</taxon>
        <taxon>Ecdysozoa</taxon>
        <taxon>Arthropoda</taxon>
        <taxon>Hexapoda</taxon>
        <taxon>Insecta</taxon>
        <taxon>Pterygota</taxon>
        <taxon>Neoptera</taxon>
        <taxon>Endopterygota</taxon>
        <taxon>Diptera</taxon>
        <taxon>Brachycera</taxon>
        <taxon>Muscomorpha</taxon>
        <taxon>Ephydroidea</taxon>
        <taxon>Drosophilidae</taxon>
        <taxon>Drosophila</taxon>
        <taxon>Sophophora</taxon>
    </lineage>
</organism>
<keyword evidence="2" id="KW-1003">Cell membrane</keyword>
<feature type="chain" id="PRO_5006454607" description="Ionotropic glutamate receptor C-terminal domain-containing protein" evidence="9">
    <location>
        <begin position="18"/>
        <end position="584"/>
    </location>
</feature>
<evidence type="ECO:0000256" key="1">
    <source>
        <dbReference type="ARBA" id="ARBA00004651"/>
    </source>
</evidence>
<keyword evidence="4 8" id="KW-1133">Transmembrane helix</keyword>
<accession>B3MAA4</accession>
<keyword evidence="7" id="KW-0325">Glycoprotein</keyword>
<feature type="signal peptide" evidence="9">
    <location>
        <begin position="1"/>
        <end position="17"/>
    </location>
</feature>
<sequence>MWQLLLPILLLANGTNWLNPILAKGYKDKPFDSVVLLKHSQRDYGKLLLNSSWPVLNFNEKMKFLFKESFNSDVLVLVLQTGDSHLDDQLWTALNRNLLNMRTARLLLVRKWEEKPSDELARIPEHLRFMYVAVIVSGNRVYRLQPYAPERWKLVDLNEGCMLPRIRNFYGRYILTLPDQMEPRSIAYRNNETGEIQMTGYVYKFLREFIRVYNFTFKWERPIIPGDHMTLFVLRNMTLNGTINMPISLCGFEQSTKFGVFSMVLDMEKWLVMVPCAHEISTAQVYLEVTGGRFLAVLVIFYYLFTILDTCFGPVILQTPVNWSNLVFNERIMSGIIGQSFRMSATRATSSRVTNATLFFLGMVLSSLYAAHLKTLLTKHPTSRQISNFEELRDSPVSVLFDEAEHFYFDKFESGRPIDAIRSKMSFVESKEYHQLKRGTNMSRAFSTLVSEWQIVAKKQELYRQPAYCSLPGLWIISTNVLLTVPMQANSIYEEPLNGHISRVQDAGLLEHWKKQTLLEMVNLKIISQKDPFPYVAFREFKVGDLFWIWCLLGICLLLSCLVFLCELVVAFWMKKCRIRPENQ</sequence>
<dbReference type="CTD" id="39110"/>
<dbReference type="KEGG" id="dan:6507284"/>
<evidence type="ECO:0008006" key="12">
    <source>
        <dbReference type="Google" id="ProtNLM"/>
    </source>
</evidence>
<dbReference type="OrthoDB" id="7882716at2759"/>
<keyword evidence="9" id="KW-0732">Signal</keyword>
<dbReference type="Proteomes" id="UP000007801">
    <property type="component" value="Unassembled WGS sequence"/>
</dbReference>
<dbReference type="EMBL" id="CH902618">
    <property type="protein sequence ID" value="EDV39118.2"/>
    <property type="molecule type" value="Genomic_DNA"/>
</dbReference>
<evidence type="ECO:0000256" key="5">
    <source>
        <dbReference type="ARBA" id="ARBA00023136"/>
    </source>
</evidence>
<keyword evidence="3 8" id="KW-0812">Transmembrane</keyword>
<dbReference type="FunCoup" id="B3MAA4">
    <property type="interactions" value="7"/>
</dbReference>
<gene>
    <name evidence="10" type="primary">Dana\GF24653</name>
    <name evidence="10" type="synonym">dana_GLEANR_9359</name>
    <name evidence="10" type="ORF">GF24653</name>
</gene>
<reference evidence="10 11" key="1">
    <citation type="journal article" date="2007" name="Nature">
        <title>Evolution of genes and genomes on the Drosophila phylogeny.</title>
        <authorList>
            <consortium name="Drosophila 12 Genomes Consortium"/>
            <person name="Clark A.G."/>
            <person name="Eisen M.B."/>
            <person name="Smith D.R."/>
            <person name="Bergman C.M."/>
            <person name="Oliver B."/>
            <person name="Markow T.A."/>
            <person name="Kaufman T.C."/>
            <person name="Kellis M."/>
            <person name="Gelbart W."/>
            <person name="Iyer V.N."/>
            <person name="Pollard D.A."/>
            <person name="Sackton T.B."/>
            <person name="Larracuente A.M."/>
            <person name="Singh N.D."/>
            <person name="Abad J.P."/>
            <person name="Abt D.N."/>
            <person name="Adryan B."/>
            <person name="Aguade M."/>
            <person name="Akashi H."/>
            <person name="Anderson W.W."/>
            <person name="Aquadro C.F."/>
            <person name="Ardell D.H."/>
            <person name="Arguello R."/>
            <person name="Artieri C.G."/>
            <person name="Barbash D.A."/>
            <person name="Barker D."/>
            <person name="Barsanti P."/>
            <person name="Batterham P."/>
            <person name="Batzoglou S."/>
            <person name="Begun D."/>
            <person name="Bhutkar A."/>
            <person name="Blanco E."/>
            <person name="Bosak S.A."/>
            <person name="Bradley R.K."/>
            <person name="Brand A.D."/>
            <person name="Brent M.R."/>
            <person name="Brooks A.N."/>
            <person name="Brown R.H."/>
            <person name="Butlin R.K."/>
            <person name="Caggese C."/>
            <person name="Calvi B.R."/>
            <person name="Bernardo de Carvalho A."/>
            <person name="Caspi A."/>
            <person name="Castrezana S."/>
            <person name="Celniker S.E."/>
            <person name="Chang J.L."/>
            <person name="Chapple C."/>
            <person name="Chatterji S."/>
            <person name="Chinwalla A."/>
            <person name="Civetta A."/>
            <person name="Clifton S.W."/>
            <person name="Comeron J.M."/>
            <person name="Costello J.C."/>
            <person name="Coyne J.A."/>
            <person name="Daub J."/>
            <person name="David R.G."/>
            <person name="Delcher A.L."/>
            <person name="Delehaunty K."/>
            <person name="Do C.B."/>
            <person name="Ebling H."/>
            <person name="Edwards K."/>
            <person name="Eickbush T."/>
            <person name="Evans J.D."/>
            <person name="Filipski A."/>
            <person name="Findeiss S."/>
            <person name="Freyhult E."/>
            <person name="Fulton L."/>
            <person name="Fulton R."/>
            <person name="Garcia A.C."/>
            <person name="Gardiner A."/>
            <person name="Garfield D.A."/>
            <person name="Garvin B.E."/>
            <person name="Gibson G."/>
            <person name="Gilbert D."/>
            <person name="Gnerre S."/>
            <person name="Godfrey J."/>
            <person name="Good R."/>
            <person name="Gotea V."/>
            <person name="Gravely B."/>
            <person name="Greenberg A.J."/>
            <person name="Griffiths-Jones S."/>
            <person name="Gross S."/>
            <person name="Guigo R."/>
            <person name="Gustafson E.A."/>
            <person name="Haerty W."/>
            <person name="Hahn M.W."/>
            <person name="Halligan D.L."/>
            <person name="Halpern A.L."/>
            <person name="Halter G.M."/>
            <person name="Han M.V."/>
            <person name="Heger A."/>
            <person name="Hillier L."/>
            <person name="Hinrichs A.S."/>
            <person name="Holmes I."/>
            <person name="Hoskins R.A."/>
            <person name="Hubisz M.J."/>
            <person name="Hultmark D."/>
            <person name="Huntley M.A."/>
            <person name="Jaffe D.B."/>
            <person name="Jagadeeshan S."/>
            <person name="Jeck W.R."/>
            <person name="Johnson J."/>
            <person name="Jones C.D."/>
            <person name="Jordan W.C."/>
            <person name="Karpen G.H."/>
            <person name="Kataoka E."/>
            <person name="Keightley P.D."/>
            <person name="Kheradpour P."/>
            <person name="Kirkness E.F."/>
            <person name="Koerich L.B."/>
            <person name="Kristiansen K."/>
            <person name="Kudrna D."/>
            <person name="Kulathinal R.J."/>
            <person name="Kumar S."/>
            <person name="Kwok R."/>
            <person name="Lander E."/>
            <person name="Langley C.H."/>
            <person name="Lapoint R."/>
            <person name="Lazzaro B.P."/>
            <person name="Lee S.J."/>
            <person name="Levesque L."/>
            <person name="Li R."/>
            <person name="Lin C.F."/>
            <person name="Lin M.F."/>
            <person name="Lindblad-Toh K."/>
            <person name="Llopart A."/>
            <person name="Long M."/>
            <person name="Low L."/>
            <person name="Lozovsky E."/>
            <person name="Lu J."/>
            <person name="Luo M."/>
            <person name="Machado C.A."/>
            <person name="Makalowski W."/>
            <person name="Marzo M."/>
            <person name="Matsuda M."/>
            <person name="Matzkin L."/>
            <person name="McAllister B."/>
            <person name="McBride C.S."/>
            <person name="McKernan B."/>
            <person name="McKernan K."/>
            <person name="Mendez-Lago M."/>
            <person name="Minx P."/>
            <person name="Mollenhauer M.U."/>
            <person name="Montooth K."/>
            <person name="Mount S.M."/>
            <person name="Mu X."/>
            <person name="Myers E."/>
            <person name="Negre B."/>
            <person name="Newfeld S."/>
            <person name="Nielsen R."/>
            <person name="Noor M.A."/>
            <person name="O'Grady P."/>
            <person name="Pachter L."/>
            <person name="Papaceit M."/>
            <person name="Parisi M.J."/>
            <person name="Parisi M."/>
            <person name="Parts L."/>
            <person name="Pedersen J.S."/>
            <person name="Pesole G."/>
            <person name="Phillippy A.M."/>
            <person name="Ponting C.P."/>
            <person name="Pop M."/>
            <person name="Porcelli D."/>
            <person name="Powell J.R."/>
            <person name="Prohaska S."/>
            <person name="Pruitt K."/>
            <person name="Puig M."/>
            <person name="Quesneville H."/>
            <person name="Ram K.R."/>
            <person name="Rand D."/>
            <person name="Rasmussen M.D."/>
            <person name="Reed L.K."/>
            <person name="Reenan R."/>
            <person name="Reily A."/>
            <person name="Remington K.A."/>
            <person name="Rieger T.T."/>
            <person name="Ritchie M.G."/>
            <person name="Robin C."/>
            <person name="Rogers Y.H."/>
            <person name="Rohde C."/>
            <person name="Rozas J."/>
            <person name="Rubenfield M.J."/>
            <person name="Ruiz A."/>
            <person name="Russo S."/>
            <person name="Salzberg S.L."/>
            <person name="Sanchez-Gracia A."/>
            <person name="Saranga D.J."/>
            <person name="Sato H."/>
            <person name="Schaeffer S.W."/>
            <person name="Schatz M.C."/>
            <person name="Schlenke T."/>
            <person name="Schwartz R."/>
            <person name="Segarra C."/>
            <person name="Singh R.S."/>
            <person name="Sirot L."/>
            <person name="Sirota M."/>
            <person name="Sisneros N.B."/>
            <person name="Smith C.D."/>
            <person name="Smith T.F."/>
            <person name="Spieth J."/>
            <person name="Stage D.E."/>
            <person name="Stark A."/>
            <person name="Stephan W."/>
            <person name="Strausberg R.L."/>
            <person name="Strempel S."/>
            <person name="Sturgill D."/>
            <person name="Sutton G."/>
            <person name="Sutton G.G."/>
            <person name="Tao W."/>
            <person name="Teichmann S."/>
            <person name="Tobari Y.N."/>
            <person name="Tomimura Y."/>
            <person name="Tsolas J.M."/>
            <person name="Valente V.L."/>
            <person name="Venter E."/>
            <person name="Venter J.C."/>
            <person name="Vicario S."/>
            <person name="Vieira F.G."/>
            <person name="Vilella A.J."/>
            <person name="Villasante A."/>
            <person name="Walenz B."/>
            <person name="Wang J."/>
            <person name="Wasserman M."/>
            <person name="Watts T."/>
            <person name="Wilson D."/>
            <person name="Wilson R.K."/>
            <person name="Wing R.A."/>
            <person name="Wolfner M.F."/>
            <person name="Wong A."/>
            <person name="Wong G.K."/>
            <person name="Wu C.I."/>
            <person name="Wu G."/>
            <person name="Yamamoto D."/>
            <person name="Yang H.P."/>
            <person name="Yang S.P."/>
            <person name="Yorke J.A."/>
            <person name="Yoshida K."/>
            <person name="Zdobnov E."/>
            <person name="Zhang P."/>
            <person name="Zhang Y."/>
            <person name="Zimin A.V."/>
            <person name="Baldwin J."/>
            <person name="Abdouelleil A."/>
            <person name="Abdulkadir J."/>
            <person name="Abebe A."/>
            <person name="Abera B."/>
            <person name="Abreu J."/>
            <person name="Acer S.C."/>
            <person name="Aftuck L."/>
            <person name="Alexander A."/>
            <person name="An P."/>
            <person name="Anderson E."/>
            <person name="Anderson S."/>
            <person name="Arachi H."/>
            <person name="Azer M."/>
            <person name="Bachantsang P."/>
            <person name="Barry A."/>
            <person name="Bayul T."/>
            <person name="Berlin A."/>
            <person name="Bessette D."/>
            <person name="Bloom T."/>
            <person name="Blye J."/>
            <person name="Boguslavskiy L."/>
            <person name="Bonnet C."/>
            <person name="Boukhgalter B."/>
            <person name="Bourzgui I."/>
            <person name="Brown A."/>
            <person name="Cahill P."/>
            <person name="Channer S."/>
            <person name="Cheshatsang Y."/>
            <person name="Chuda L."/>
            <person name="Citroen M."/>
            <person name="Collymore A."/>
            <person name="Cooke P."/>
            <person name="Costello M."/>
            <person name="D'Aco K."/>
            <person name="Daza R."/>
            <person name="De Haan G."/>
            <person name="DeGray S."/>
            <person name="DeMaso C."/>
            <person name="Dhargay N."/>
            <person name="Dooley K."/>
            <person name="Dooley E."/>
            <person name="Doricent M."/>
            <person name="Dorje P."/>
            <person name="Dorjee K."/>
            <person name="Dupes A."/>
            <person name="Elong R."/>
            <person name="Falk J."/>
            <person name="Farina A."/>
            <person name="Faro S."/>
            <person name="Ferguson D."/>
            <person name="Fisher S."/>
            <person name="Foley C.D."/>
            <person name="Franke A."/>
            <person name="Friedrich D."/>
            <person name="Gadbois L."/>
            <person name="Gearin G."/>
            <person name="Gearin C.R."/>
            <person name="Giannoukos G."/>
            <person name="Goode T."/>
            <person name="Graham J."/>
            <person name="Grandbois E."/>
            <person name="Grewal S."/>
            <person name="Gyaltsen K."/>
            <person name="Hafez N."/>
            <person name="Hagos B."/>
            <person name="Hall J."/>
            <person name="Henson C."/>
            <person name="Hollinger A."/>
            <person name="Honan T."/>
            <person name="Huard M.D."/>
            <person name="Hughes L."/>
            <person name="Hurhula B."/>
            <person name="Husby M.E."/>
            <person name="Kamat A."/>
            <person name="Kanga B."/>
            <person name="Kashin S."/>
            <person name="Khazanovich D."/>
            <person name="Kisner P."/>
            <person name="Lance K."/>
            <person name="Lara M."/>
            <person name="Lee W."/>
            <person name="Lennon N."/>
            <person name="Letendre F."/>
            <person name="LeVine R."/>
            <person name="Lipovsky A."/>
            <person name="Liu X."/>
            <person name="Liu J."/>
            <person name="Liu S."/>
            <person name="Lokyitsang T."/>
            <person name="Lokyitsang Y."/>
            <person name="Lubonja R."/>
            <person name="Lui A."/>
            <person name="MacDonald P."/>
            <person name="Magnisalis V."/>
            <person name="Maru K."/>
            <person name="Matthews C."/>
            <person name="McCusker W."/>
            <person name="McDonough S."/>
            <person name="Mehta T."/>
            <person name="Meldrim J."/>
            <person name="Meneus L."/>
            <person name="Mihai O."/>
            <person name="Mihalev A."/>
            <person name="Mihova T."/>
            <person name="Mittelman R."/>
            <person name="Mlenga V."/>
            <person name="Montmayeur A."/>
            <person name="Mulrain L."/>
            <person name="Navidi A."/>
            <person name="Naylor J."/>
            <person name="Negash T."/>
            <person name="Nguyen T."/>
            <person name="Nguyen N."/>
            <person name="Nicol R."/>
            <person name="Norbu C."/>
            <person name="Norbu N."/>
            <person name="Novod N."/>
            <person name="O'Neill B."/>
            <person name="Osman S."/>
            <person name="Markiewicz E."/>
            <person name="Oyono O.L."/>
            <person name="Patti C."/>
            <person name="Phunkhang P."/>
            <person name="Pierre F."/>
            <person name="Priest M."/>
            <person name="Raghuraman S."/>
            <person name="Rege F."/>
            <person name="Reyes R."/>
            <person name="Rise C."/>
            <person name="Rogov P."/>
            <person name="Ross K."/>
            <person name="Ryan E."/>
            <person name="Settipalli S."/>
            <person name="Shea T."/>
            <person name="Sherpa N."/>
            <person name="Shi L."/>
            <person name="Shih D."/>
            <person name="Sparrow T."/>
            <person name="Spaulding J."/>
            <person name="Stalker J."/>
            <person name="Stange-Thomann N."/>
            <person name="Stavropoulos S."/>
            <person name="Stone C."/>
            <person name="Strader C."/>
            <person name="Tesfaye S."/>
            <person name="Thomson T."/>
            <person name="Thoulutsang Y."/>
            <person name="Thoulutsang D."/>
            <person name="Topham K."/>
            <person name="Topping I."/>
            <person name="Tsamla T."/>
            <person name="Vassiliev H."/>
            <person name="Vo A."/>
            <person name="Wangchuk T."/>
            <person name="Wangdi T."/>
            <person name="Weiand M."/>
            <person name="Wilkinson J."/>
            <person name="Wilson A."/>
            <person name="Yadav S."/>
            <person name="Young G."/>
            <person name="Yu Q."/>
            <person name="Zembek L."/>
            <person name="Zhong D."/>
            <person name="Zimmer A."/>
            <person name="Zwirko Z."/>
            <person name="Jaffe D.B."/>
            <person name="Alvarez P."/>
            <person name="Brockman W."/>
            <person name="Butler J."/>
            <person name="Chin C."/>
            <person name="Gnerre S."/>
            <person name="Grabherr M."/>
            <person name="Kleber M."/>
            <person name="Mauceli E."/>
            <person name="MacCallum I."/>
        </authorList>
    </citation>
    <scope>NUCLEOTIDE SEQUENCE [LARGE SCALE GENOMIC DNA]</scope>
    <source>
        <strain evidence="11">Tucson 14024-0371.13</strain>
    </source>
</reference>
<evidence type="ECO:0000313" key="10">
    <source>
        <dbReference type="EMBL" id="EDV39118.2"/>
    </source>
</evidence>
<dbReference type="GeneID" id="6507284"/>
<evidence type="ECO:0000256" key="7">
    <source>
        <dbReference type="ARBA" id="ARBA00023180"/>
    </source>
</evidence>
<dbReference type="PANTHER" id="PTHR42643:SF41">
    <property type="entry name" value="IONOTROPIC RECEPTOR 20A-RELATED"/>
    <property type="match status" value="1"/>
</dbReference>
<keyword evidence="6" id="KW-0675">Receptor</keyword>
<protein>
    <recommendedName>
        <fullName evidence="12">Ionotropic glutamate receptor C-terminal domain-containing protein</fullName>
    </recommendedName>
</protein>
<evidence type="ECO:0000256" key="8">
    <source>
        <dbReference type="SAM" id="Phobius"/>
    </source>
</evidence>
<evidence type="ECO:0000256" key="4">
    <source>
        <dbReference type="ARBA" id="ARBA00022989"/>
    </source>
</evidence>
<keyword evidence="5 8" id="KW-0472">Membrane</keyword>
<dbReference type="InParanoid" id="B3MAA4"/>
<evidence type="ECO:0000313" key="11">
    <source>
        <dbReference type="Proteomes" id="UP000007801"/>
    </source>
</evidence>
<evidence type="ECO:0000256" key="6">
    <source>
        <dbReference type="ARBA" id="ARBA00023170"/>
    </source>
</evidence>
<proteinExistence type="predicted"/>
<dbReference type="PANTHER" id="PTHR42643">
    <property type="entry name" value="IONOTROPIC RECEPTOR 20A-RELATED"/>
    <property type="match status" value="1"/>
</dbReference>
<name>B3MAA4_DROAN</name>
<evidence type="ECO:0000256" key="3">
    <source>
        <dbReference type="ARBA" id="ARBA00022692"/>
    </source>
</evidence>